<feature type="compositionally biased region" description="Basic and acidic residues" evidence="2">
    <location>
        <begin position="579"/>
        <end position="592"/>
    </location>
</feature>
<dbReference type="SUPFAM" id="SSF52540">
    <property type="entry name" value="P-loop containing nucleoside triphosphate hydrolases"/>
    <property type="match status" value="1"/>
</dbReference>
<feature type="compositionally biased region" description="Polar residues" evidence="2">
    <location>
        <begin position="220"/>
        <end position="231"/>
    </location>
</feature>
<dbReference type="Pfam" id="PF04801">
    <property type="entry name" value="RPC5"/>
    <property type="match status" value="1"/>
</dbReference>
<keyword evidence="1" id="KW-0175">Coiled coil</keyword>
<evidence type="ECO:0000313" key="4">
    <source>
        <dbReference type="Proteomes" id="UP001562425"/>
    </source>
</evidence>
<gene>
    <name evidence="3" type="ORF">pipiens_003021</name>
</gene>
<dbReference type="Proteomes" id="UP001562425">
    <property type="component" value="Unassembled WGS sequence"/>
</dbReference>
<proteinExistence type="predicted"/>
<evidence type="ECO:0008006" key="5">
    <source>
        <dbReference type="Google" id="ProtNLM"/>
    </source>
</evidence>
<protein>
    <recommendedName>
        <fullName evidence="5">DNA-directed RNA polymerase III subunit RPC5</fullName>
    </recommendedName>
</protein>
<dbReference type="Gene3D" id="3.40.50.300">
    <property type="entry name" value="P-loop containing nucleotide triphosphate hydrolases"/>
    <property type="match status" value="1"/>
</dbReference>
<reference evidence="3 4" key="1">
    <citation type="submission" date="2024-05" db="EMBL/GenBank/DDBJ databases">
        <title>Culex pipiens pipiens assembly and annotation.</title>
        <authorList>
            <person name="Alout H."/>
            <person name="Durand T."/>
        </authorList>
    </citation>
    <scope>NUCLEOTIDE SEQUENCE [LARGE SCALE GENOMIC DNA]</scope>
    <source>
        <strain evidence="3">HA-2024</strain>
        <tissue evidence="3">Whole body</tissue>
    </source>
</reference>
<dbReference type="PANTHER" id="PTHR12069:SF0">
    <property type="entry name" value="DNA-DIRECTED RNA POLYMERASE III SUBUNIT RPC5"/>
    <property type="match status" value="1"/>
</dbReference>
<feature type="region of interest" description="Disordered" evidence="2">
    <location>
        <begin position="568"/>
        <end position="592"/>
    </location>
</feature>
<dbReference type="InterPro" id="IPR027417">
    <property type="entry name" value="P-loop_NTPase"/>
</dbReference>
<keyword evidence="4" id="KW-1185">Reference proteome</keyword>
<name>A0ABD1D4P0_CULPP</name>
<dbReference type="InterPro" id="IPR006886">
    <property type="entry name" value="RNA_pol_III_Rpc5"/>
</dbReference>
<dbReference type="PANTHER" id="PTHR12069">
    <property type="entry name" value="DNA-DIRECTED RNA POLYMERASES III 80 KDA POLYPEPTIDE RNA POLYMERASE III SUBUNIT 5"/>
    <property type="match status" value="1"/>
</dbReference>
<dbReference type="EMBL" id="JBEHCU010007546">
    <property type="protein sequence ID" value="KAL1394578.1"/>
    <property type="molecule type" value="Genomic_DNA"/>
</dbReference>
<dbReference type="AlphaFoldDB" id="A0ABD1D4P0"/>
<sequence length="592" mass="66700">MPGVGKTTIMRHVGTELQRRAIAFDGFYTEELRSPSGERSGFDIVTFDGKRAPLARTSDSVRNAPAKNRVGKYTVCVAEFESVALPALAGRTTASLLLLDEIGKMELKSRPFEDRLQQIVNAVAAPPGAVMDEEDDPVVEEIPVYLSKTLAENLYLLQYPVKASTATFDDGQVVNSCVKPINQQIKVDYALNTASKNYDSFKGEQFAIAADGKEKDRQQKPTFRSGTMDKQSFLSSKPIEDVNRYMVCTLQDREIHATPLQGIASMRQMFSYFDKQDKRTKAEQKAEQDADADEEELKQVTVKFARTENEKVRKAREKSFNYISKLESEEPWCETFWHAKTSTAAELERQKLFCGGTGAGGASAREDPAALNVAPPEYLEMLISKEKTDRNIDSMLPSRVVCMHKLKQMALVDQIKVILKDAKVLTFQQIMDLLPDRGLAADKVLRTLPLAGVLIRGNWVVQSEIMYPEGSVSAINGVPAEQMCKARDYILYRFTQSDHLERHQLALITQLPTEEIREILCSVARLNPDRTWSLLLPSNEEFSANEQEISDRQNAFWTARADKFNEMERSTKRVRKRSGRSESKYDVKMSNG</sequence>
<accession>A0ABD1D4P0</accession>
<evidence type="ECO:0000313" key="3">
    <source>
        <dbReference type="EMBL" id="KAL1394578.1"/>
    </source>
</evidence>
<comment type="caution">
    <text evidence="3">The sequence shown here is derived from an EMBL/GenBank/DDBJ whole genome shotgun (WGS) entry which is preliminary data.</text>
</comment>
<evidence type="ECO:0000256" key="2">
    <source>
        <dbReference type="SAM" id="MobiDB-lite"/>
    </source>
</evidence>
<feature type="region of interest" description="Disordered" evidence="2">
    <location>
        <begin position="212"/>
        <end position="231"/>
    </location>
</feature>
<feature type="coiled-coil region" evidence="1">
    <location>
        <begin position="283"/>
        <end position="310"/>
    </location>
</feature>
<organism evidence="3 4">
    <name type="scientific">Culex pipiens pipiens</name>
    <name type="common">Northern house mosquito</name>
    <dbReference type="NCBI Taxonomy" id="38569"/>
    <lineage>
        <taxon>Eukaryota</taxon>
        <taxon>Metazoa</taxon>
        <taxon>Ecdysozoa</taxon>
        <taxon>Arthropoda</taxon>
        <taxon>Hexapoda</taxon>
        <taxon>Insecta</taxon>
        <taxon>Pterygota</taxon>
        <taxon>Neoptera</taxon>
        <taxon>Endopterygota</taxon>
        <taxon>Diptera</taxon>
        <taxon>Nematocera</taxon>
        <taxon>Culicoidea</taxon>
        <taxon>Culicidae</taxon>
        <taxon>Culicinae</taxon>
        <taxon>Culicini</taxon>
        <taxon>Culex</taxon>
        <taxon>Culex</taxon>
    </lineage>
</organism>
<evidence type="ECO:0000256" key="1">
    <source>
        <dbReference type="SAM" id="Coils"/>
    </source>
</evidence>